<evidence type="ECO:0000313" key="5">
    <source>
        <dbReference type="Proteomes" id="UP000235672"/>
    </source>
</evidence>
<accession>A0A2J6Q7S7</accession>
<evidence type="ECO:0000256" key="1">
    <source>
        <dbReference type="ARBA" id="ARBA00010211"/>
    </source>
</evidence>
<sequence length="277" mass="29692">MTPWTHLIRFTAAEDGEAYYATCIENLPQAGEKVAAFKVITLLETGHAANNQKTIKEILAPVKPGLPIICIGLNYANHAQEAKLTVPKNPPMWYKPSEALANPGTITIPKQAQDNFLDLEGELTIVTSKAAKNVSVENAPSYILGYTIGNDLTARHFQAPASGGGQFSYAKSFDKFAPLGPALISPSAFGEVVKNKIKTTINGRVVQDSPLDLIWGPAELVSFLSQGRTLPMGTAIMTGTPAGVGWFQEPQYSLKDGDVVEISISGIGTLSNTMKFE</sequence>
<dbReference type="InterPro" id="IPR011234">
    <property type="entry name" value="Fumarylacetoacetase-like_C"/>
</dbReference>
<dbReference type="GO" id="GO:0018773">
    <property type="term" value="F:acetylpyruvate hydrolase activity"/>
    <property type="evidence" value="ECO:0007669"/>
    <property type="project" value="TreeGrafter"/>
</dbReference>
<organism evidence="4 5">
    <name type="scientific">Hyaloscypha hepaticicola</name>
    <dbReference type="NCBI Taxonomy" id="2082293"/>
    <lineage>
        <taxon>Eukaryota</taxon>
        <taxon>Fungi</taxon>
        <taxon>Dikarya</taxon>
        <taxon>Ascomycota</taxon>
        <taxon>Pezizomycotina</taxon>
        <taxon>Leotiomycetes</taxon>
        <taxon>Helotiales</taxon>
        <taxon>Hyaloscyphaceae</taxon>
        <taxon>Hyaloscypha</taxon>
    </lineage>
</organism>
<name>A0A2J6Q7S7_9HELO</name>
<gene>
    <name evidence="4" type="ORF">NA56DRAFT_570564</name>
</gene>
<feature type="domain" description="Fumarylacetoacetase-like C-terminal" evidence="3">
    <location>
        <begin position="68"/>
        <end position="274"/>
    </location>
</feature>
<dbReference type="GO" id="GO:0046872">
    <property type="term" value="F:metal ion binding"/>
    <property type="evidence" value="ECO:0007669"/>
    <property type="project" value="UniProtKB-KW"/>
</dbReference>
<evidence type="ECO:0000313" key="4">
    <source>
        <dbReference type="EMBL" id="PMD22337.1"/>
    </source>
</evidence>
<keyword evidence="5" id="KW-1185">Reference proteome</keyword>
<dbReference type="Gene3D" id="3.90.850.10">
    <property type="entry name" value="Fumarylacetoacetase-like, C-terminal domain"/>
    <property type="match status" value="1"/>
</dbReference>
<dbReference type="PANTHER" id="PTHR11820">
    <property type="entry name" value="ACYLPYRUVASE"/>
    <property type="match status" value="1"/>
</dbReference>
<keyword evidence="2" id="KW-0479">Metal-binding</keyword>
<comment type="similarity">
    <text evidence="1">Belongs to the FAH family.</text>
</comment>
<evidence type="ECO:0000259" key="3">
    <source>
        <dbReference type="Pfam" id="PF01557"/>
    </source>
</evidence>
<dbReference type="Proteomes" id="UP000235672">
    <property type="component" value="Unassembled WGS sequence"/>
</dbReference>
<dbReference type="EMBL" id="KZ613478">
    <property type="protein sequence ID" value="PMD22337.1"/>
    <property type="molecule type" value="Genomic_DNA"/>
</dbReference>
<dbReference type="SUPFAM" id="SSF56529">
    <property type="entry name" value="FAH"/>
    <property type="match status" value="1"/>
</dbReference>
<protein>
    <submittedName>
        <fullName evidence="4">2-hydroxyhepta-2,4-diene-1,7-dioate isomerase</fullName>
    </submittedName>
</protein>
<proteinExistence type="inferred from homology"/>
<keyword evidence="4" id="KW-0413">Isomerase</keyword>
<evidence type="ECO:0000256" key="2">
    <source>
        <dbReference type="ARBA" id="ARBA00022723"/>
    </source>
</evidence>
<reference evidence="4 5" key="1">
    <citation type="submission" date="2016-05" db="EMBL/GenBank/DDBJ databases">
        <title>A degradative enzymes factory behind the ericoid mycorrhizal symbiosis.</title>
        <authorList>
            <consortium name="DOE Joint Genome Institute"/>
            <person name="Martino E."/>
            <person name="Morin E."/>
            <person name="Grelet G."/>
            <person name="Kuo A."/>
            <person name="Kohler A."/>
            <person name="Daghino S."/>
            <person name="Barry K."/>
            <person name="Choi C."/>
            <person name="Cichocki N."/>
            <person name="Clum A."/>
            <person name="Copeland A."/>
            <person name="Hainaut M."/>
            <person name="Haridas S."/>
            <person name="Labutti K."/>
            <person name="Lindquist E."/>
            <person name="Lipzen A."/>
            <person name="Khouja H.-R."/>
            <person name="Murat C."/>
            <person name="Ohm R."/>
            <person name="Olson A."/>
            <person name="Spatafora J."/>
            <person name="Veneault-Fourrey C."/>
            <person name="Henrissat B."/>
            <person name="Grigoriev I."/>
            <person name="Martin F."/>
            <person name="Perotto S."/>
        </authorList>
    </citation>
    <scope>NUCLEOTIDE SEQUENCE [LARGE SCALE GENOMIC DNA]</scope>
    <source>
        <strain evidence="4 5">UAMH 7357</strain>
    </source>
</reference>
<dbReference type="GO" id="GO:0006107">
    <property type="term" value="P:oxaloacetate metabolic process"/>
    <property type="evidence" value="ECO:0007669"/>
    <property type="project" value="UniProtKB-ARBA"/>
</dbReference>
<dbReference type="AlphaFoldDB" id="A0A2J6Q7S7"/>
<dbReference type="STRING" id="1745343.A0A2J6Q7S7"/>
<dbReference type="OrthoDB" id="411064at2759"/>
<dbReference type="Pfam" id="PF01557">
    <property type="entry name" value="FAA_hydrolase"/>
    <property type="match status" value="1"/>
</dbReference>
<dbReference type="GO" id="GO:0050163">
    <property type="term" value="F:oxaloacetate tautomerase activity"/>
    <property type="evidence" value="ECO:0007669"/>
    <property type="project" value="UniProtKB-ARBA"/>
</dbReference>
<dbReference type="InterPro" id="IPR036663">
    <property type="entry name" value="Fumarylacetoacetase_C_sf"/>
</dbReference>
<dbReference type="PANTHER" id="PTHR11820:SF86">
    <property type="entry name" value="FUMARYLACETOACETATE HYDROLASE FAMILY PROTEIN (AFU_ORTHOLOGUE AFUA_7G07000)"/>
    <property type="match status" value="1"/>
</dbReference>
<dbReference type="FunFam" id="3.90.850.10:FF:000002">
    <property type="entry name" value="2-hydroxyhepta-2,4-diene-1,7-dioate isomerase"/>
    <property type="match status" value="1"/>
</dbReference>